<sequence length="326" mass="32586">MADGIAPAVEKVGLPAPGAPATETQPPAASGLSGEAPTFKPSSVSTGPAIPGLTATAPPSDPPSAAAAPPSVDPIPEKSALATVDEKKFEHGAGGAGPALSAPKPVEVMSVPDTPINGSTPAAGTPRPELDIPTEKVQKPKDGEAPTSDDPKPAGSGVTSGVQEPAPTPVVSLPKDDSIPEHIKDSPSGPGLNGKPAGKPAEMTGAIQTHEQTTPAAPPTLKRKLEDDEPSEKLNGGAVQKPEPERTAKKAKLDEGAAAAPAEKNSSASKPAEDSTVTTAESPSKDEKASAKTNGRAKRGMGKRAKKIAEAVIGKTARKTRSQGPA</sequence>
<feature type="compositionally biased region" description="Low complexity" evidence="1">
    <location>
        <begin position="256"/>
        <end position="270"/>
    </location>
</feature>
<accession>A0AA39GGN5</accession>
<feature type="region of interest" description="Disordered" evidence="1">
    <location>
        <begin position="1"/>
        <end position="326"/>
    </location>
</feature>
<feature type="compositionally biased region" description="Basic and acidic residues" evidence="1">
    <location>
        <begin position="174"/>
        <end position="185"/>
    </location>
</feature>
<proteinExistence type="predicted"/>
<organism evidence="2 3">
    <name type="scientific">Sarocladium strictum</name>
    <name type="common">Black bundle disease fungus</name>
    <name type="synonym">Acremonium strictum</name>
    <dbReference type="NCBI Taxonomy" id="5046"/>
    <lineage>
        <taxon>Eukaryota</taxon>
        <taxon>Fungi</taxon>
        <taxon>Dikarya</taxon>
        <taxon>Ascomycota</taxon>
        <taxon>Pezizomycotina</taxon>
        <taxon>Sordariomycetes</taxon>
        <taxon>Hypocreomycetidae</taxon>
        <taxon>Hypocreales</taxon>
        <taxon>Sarocladiaceae</taxon>
        <taxon>Sarocladium</taxon>
    </lineage>
</organism>
<feature type="compositionally biased region" description="Basic and acidic residues" evidence="1">
    <location>
        <begin position="128"/>
        <end position="152"/>
    </location>
</feature>
<feature type="compositionally biased region" description="Basic residues" evidence="1">
    <location>
        <begin position="295"/>
        <end position="306"/>
    </location>
</feature>
<feature type="compositionally biased region" description="Low complexity" evidence="1">
    <location>
        <begin position="54"/>
        <end position="70"/>
    </location>
</feature>
<feature type="compositionally biased region" description="Polar residues" evidence="1">
    <location>
        <begin position="206"/>
        <end position="215"/>
    </location>
</feature>
<name>A0AA39GGN5_SARSR</name>
<comment type="caution">
    <text evidence="2">The sequence shown here is derived from an EMBL/GenBank/DDBJ whole genome shotgun (WGS) entry which is preliminary data.</text>
</comment>
<reference evidence="2" key="1">
    <citation type="submission" date="2022-10" db="EMBL/GenBank/DDBJ databases">
        <title>Determination and structural analysis of whole genome sequence of Sarocladium strictum F4-1.</title>
        <authorList>
            <person name="Hu L."/>
            <person name="Jiang Y."/>
        </authorList>
    </citation>
    <scope>NUCLEOTIDE SEQUENCE</scope>
    <source>
        <strain evidence="2">F4-1</strain>
    </source>
</reference>
<gene>
    <name evidence="2" type="ORF">NLU13_5322</name>
</gene>
<evidence type="ECO:0000313" key="3">
    <source>
        <dbReference type="Proteomes" id="UP001175261"/>
    </source>
</evidence>
<evidence type="ECO:0000313" key="2">
    <source>
        <dbReference type="EMBL" id="KAK0387008.1"/>
    </source>
</evidence>
<keyword evidence="3" id="KW-1185">Reference proteome</keyword>
<dbReference type="Proteomes" id="UP001175261">
    <property type="component" value="Unassembled WGS sequence"/>
</dbReference>
<dbReference type="EMBL" id="JAPDFR010000004">
    <property type="protein sequence ID" value="KAK0387008.1"/>
    <property type="molecule type" value="Genomic_DNA"/>
</dbReference>
<feature type="compositionally biased region" description="Basic and acidic residues" evidence="1">
    <location>
        <begin position="242"/>
        <end position="255"/>
    </location>
</feature>
<feature type="compositionally biased region" description="Basic residues" evidence="1">
    <location>
        <begin position="316"/>
        <end position="326"/>
    </location>
</feature>
<evidence type="ECO:0000256" key="1">
    <source>
        <dbReference type="SAM" id="MobiDB-lite"/>
    </source>
</evidence>
<protein>
    <submittedName>
        <fullName evidence="2">Uncharacterized protein</fullName>
    </submittedName>
</protein>
<dbReference type="AlphaFoldDB" id="A0AA39GGN5"/>